<evidence type="ECO:0000256" key="4">
    <source>
        <dbReference type="ARBA" id="ARBA00022840"/>
    </source>
</evidence>
<dbReference type="InterPro" id="IPR011009">
    <property type="entry name" value="Kinase-like_dom_sf"/>
</dbReference>
<keyword evidence="2" id="KW-0547">Nucleotide-binding</keyword>
<reference evidence="8 9" key="1">
    <citation type="submission" date="2015-03" db="EMBL/GenBank/DDBJ databases">
        <title>Genome assembly of Sandaracinus amylolyticus DSM 53668.</title>
        <authorList>
            <person name="Sharma G."/>
            <person name="Subramanian S."/>
        </authorList>
    </citation>
    <scope>NUCLEOTIDE SEQUENCE [LARGE SCALE GENOMIC DNA]</scope>
    <source>
        <strain evidence="8 9">DSM 53668</strain>
    </source>
</reference>
<dbReference type="AlphaFoldDB" id="A0A0F6YJE8"/>
<sequence length="580" mass="61784">MMTPAASDELREIAIPQPAPAAPPPTVGRYRVCGEIASGGMASVYLGVSEGETSPGAVRAIKRVHPHLARQRAFVEMFVDEARISARIKHPNVCEVLEWGEADGTFHLAMELLAGEPVVTLLRRLKKKPQLLIDPRWHRCVARIVAGACAGLHAAHELTDDEGEPMLIVHRDISPHNLFVTWEGTAKVVDFGVASAKHRLHHTTTGTVKGKFAYMSPEQLQGAKVDRRADVWALGVVLWELLTGRPLFRRNTESETIFAVLKEKVPTFASVRPQAPEALEQIARAALKHDLARRTPTAKVMQDALEAWLAAQGGFEASDVAALLDELMPGERDAYHAWLQKALTGGNTLTPQREAELTAPAPAATGSARVELDDQSMIQRRAQRGRARWILLGVGVGLLMSIGGGAAAWELARGSSRDTTSVGTTERPPVTHAPAPAVELPLAAAPPIDVTPVPSTPALAPTPPAAEAAPMVTAERPAAPATAVTAVRQAAPRAARIAARAVADGDDDGSGVGSLDVATPGGWAEVWLDGRRLGHTPGRFELPVGRHTLVLRPGGGGEERRAAVRIVGGQLARLRVELAE</sequence>
<evidence type="ECO:0000259" key="7">
    <source>
        <dbReference type="PROSITE" id="PS50011"/>
    </source>
</evidence>
<keyword evidence="6" id="KW-0472">Membrane</keyword>
<dbReference type="STRING" id="927083.DB32_004096"/>
<evidence type="ECO:0000256" key="3">
    <source>
        <dbReference type="ARBA" id="ARBA00022777"/>
    </source>
</evidence>
<evidence type="ECO:0000313" key="9">
    <source>
        <dbReference type="Proteomes" id="UP000034883"/>
    </source>
</evidence>
<dbReference type="Gene3D" id="1.10.510.10">
    <property type="entry name" value="Transferase(Phosphotransferase) domain 1"/>
    <property type="match status" value="1"/>
</dbReference>
<feature type="transmembrane region" description="Helical" evidence="6">
    <location>
        <begin position="389"/>
        <end position="409"/>
    </location>
</feature>
<feature type="region of interest" description="Disordered" evidence="5">
    <location>
        <begin position="1"/>
        <end position="21"/>
    </location>
</feature>
<keyword evidence="8" id="KW-0723">Serine/threonine-protein kinase</keyword>
<dbReference type="SUPFAM" id="SSF56112">
    <property type="entry name" value="Protein kinase-like (PK-like)"/>
    <property type="match status" value="1"/>
</dbReference>
<dbReference type="GO" id="GO:0005524">
    <property type="term" value="F:ATP binding"/>
    <property type="evidence" value="ECO:0007669"/>
    <property type="project" value="UniProtKB-KW"/>
</dbReference>
<dbReference type="Proteomes" id="UP000034883">
    <property type="component" value="Chromosome"/>
</dbReference>
<keyword evidence="6" id="KW-0812">Transmembrane</keyword>
<protein>
    <submittedName>
        <fullName evidence="8">Serine/threonine protein kinase</fullName>
    </submittedName>
</protein>
<evidence type="ECO:0000256" key="1">
    <source>
        <dbReference type="ARBA" id="ARBA00022679"/>
    </source>
</evidence>
<evidence type="ECO:0000256" key="5">
    <source>
        <dbReference type="SAM" id="MobiDB-lite"/>
    </source>
</evidence>
<dbReference type="Pfam" id="PF00069">
    <property type="entry name" value="Pkinase"/>
    <property type="match status" value="1"/>
</dbReference>
<proteinExistence type="predicted"/>
<dbReference type="KEGG" id="samy:DB32_004096"/>
<dbReference type="PANTHER" id="PTHR43289:SF6">
    <property type="entry name" value="SERINE_THREONINE-PROTEIN KINASE NEKL-3"/>
    <property type="match status" value="1"/>
</dbReference>
<evidence type="ECO:0000313" key="8">
    <source>
        <dbReference type="EMBL" id="AKF06947.1"/>
    </source>
</evidence>
<name>A0A0F6YJE8_9BACT</name>
<keyword evidence="9" id="KW-1185">Reference proteome</keyword>
<dbReference type="InterPro" id="IPR000719">
    <property type="entry name" value="Prot_kinase_dom"/>
</dbReference>
<dbReference type="PROSITE" id="PS50011">
    <property type="entry name" value="PROTEIN_KINASE_DOM"/>
    <property type="match status" value="1"/>
</dbReference>
<dbReference type="Gene3D" id="3.30.200.20">
    <property type="entry name" value="Phosphorylase Kinase, domain 1"/>
    <property type="match status" value="1"/>
</dbReference>
<keyword evidence="4" id="KW-0067">ATP-binding</keyword>
<organism evidence="8 9">
    <name type="scientific">Sandaracinus amylolyticus</name>
    <dbReference type="NCBI Taxonomy" id="927083"/>
    <lineage>
        <taxon>Bacteria</taxon>
        <taxon>Pseudomonadati</taxon>
        <taxon>Myxococcota</taxon>
        <taxon>Polyangia</taxon>
        <taxon>Polyangiales</taxon>
        <taxon>Sandaracinaceae</taxon>
        <taxon>Sandaracinus</taxon>
    </lineage>
</organism>
<dbReference type="PANTHER" id="PTHR43289">
    <property type="entry name" value="MITOGEN-ACTIVATED PROTEIN KINASE KINASE KINASE 20-RELATED"/>
    <property type="match status" value="1"/>
</dbReference>
<gene>
    <name evidence="8" type="ORF">DB32_004096</name>
</gene>
<feature type="region of interest" description="Disordered" evidence="5">
    <location>
        <begin position="414"/>
        <end position="433"/>
    </location>
</feature>
<keyword evidence="3 8" id="KW-0418">Kinase</keyword>
<dbReference type="EMBL" id="CP011125">
    <property type="protein sequence ID" value="AKF06947.1"/>
    <property type="molecule type" value="Genomic_DNA"/>
</dbReference>
<dbReference type="PROSITE" id="PS00109">
    <property type="entry name" value="PROTEIN_KINASE_TYR"/>
    <property type="match status" value="1"/>
</dbReference>
<evidence type="ECO:0000256" key="6">
    <source>
        <dbReference type="SAM" id="Phobius"/>
    </source>
</evidence>
<keyword evidence="1" id="KW-0808">Transferase</keyword>
<evidence type="ECO:0000256" key="2">
    <source>
        <dbReference type="ARBA" id="ARBA00022741"/>
    </source>
</evidence>
<dbReference type="GO" id="GO:0004674">
    <property type="term" value="F:protein serine/threonine kinase activity"/>
    <property type="evidence" value="ECO:0007669"/>
    <property type="project" value="UniProtKB-KW"/>
</dbReference>
<dbReference type="CDD" id="cd14014">
    <property type="entry name" value="STKc_PknB_like"/>
    <property type="match status" value="1"/>
</dbReference>
<accession>A0A0F6YJE8</accession>
<feature type="domain" description="Protein kinase" evidence="7">
    <location>
        <begin position="30"/>
        <end position="309"/>
    </location>
</feature>
<dbReference type="InterPro" id="IPR008266">
    <property type="entry name" value="Tyr_kinase_AS"/>
</dbReference>
<keyword evidence="6" id="KW-1133">Transmembrane helix</keyword>